<dbReference type="SMART" id="SM00710">
    <property type="entry name" value="PbH1"/>
    <property type="match status" value="3"/>
</dbReference>
<dbReference type="InterPro" id="IPR012334">
    <property type="entry name" value="Pectin_lyas_fold"/>
</dbReference>
<evidence type="ECO:0000313" key="3">
    <source>
        <dbReference type="Proteomes" id="UP001244341"/>
    </source>
</evidence>
<dbReference type="Proteomes" id="UP001244341">
    <property type="component" value="Chromosome 3b"/>
</dbReference>
<dbReference type="InterPro" id="IPR039448">
    <property type="entry name" value="Beta_helix"/>
</dbReference>
<protein>
    <recommendedName>
        <fullName evidence="1">Right handed beta helix domain-containing protein</fullName>
    </recommendedName>
</protein>
<feature type="domain" description="Right handed beta helix" evidence="1">
    <location>
        <begin position="117"/>
        <end position="232"/>
    </location>
</feature>
<evidence type="ECO:0000313" key="2">
    <source>
        <dbReference type="EMBL" id="WIA12138.1"/>
    </source>
</evidence>
<dbReference type="Gene3D" id="2.160.20.10">
    <property type="entry name" value="Single-stranded right-handed beta-helix, Pectin lyase-like"/>
    <property type="match status" value="1"/>
</dbReference>
<accession>A0ABY8TXE5</accession>
<evidence type="ECO:0000259" key="1">
    <source>
        <dbReference type="Pfam" id="PF13229"/>
    </source>
</evidence>
<gene>
    <name evidence="2" type="ORF">OEZ85_012211</name>
</gene>
<name>A0ABY8TXE5_TETOB</name>
<dbReference type="SUPFAM" id="SSF51126">
    <property type="entry name" value="Pectin lyase-like"/>
    <property type="match status" value="1"/>
</dbReference>
<proteinExistence type="predicted"/>
<reference evidence="2 3" key="1">
    <citation type="submission" date="2023-05" db="EMBL/GenBank/DDBJ databases">
        <title>A 100% complete, gapless, phased diploid assembly of the Scenedesmus obliquus UTEX 3031 genome.</title>
        <authorList>
            <person name="Biondi T.C."/>
            <person name="Hanschen E.R."/>
            <person name="Kwon T."/>
            <person name="Eng W."/>
            <person name="Kruse C.P.S."/>
            <person name="Koehler S.I."/>
            <person name="Kunde Y."/>
            <person name="Gleasner C.D."/>
            <person name="You Mak K.T."/>
            <person name="Polle J."/>
            <person name="Hovde B.T."/>
            <person name="Starkenburg S.R."/>
        </authorList>
    </citation>
    <scope>NUCLEOTIDE SEQUENCE [LARGE SCALE GENOMIC DNA]</scope>
    <source>
        <strain evidence="2 3">DOE0152z</strain>
    </source>
</reference>
<keyword evidence="3" id="KW-1185">Reference proteome</keyword>
<dbReference type="EMBL" id="CP126210">
    <property type="protein sequence ID" value="WIA12138.1"/>
    <property type="molecule type" value="Genomic_DNA"/>
</dbReference>
<dbReference type="InterPro" id="IPR006626">
    <property type="entry name" value="PbH1"/>
</dbReference>
<sequence>MEQRPNERRPGLSTCHGHSQNASSIQAALDAAAPGTIVTIPAGRYIVREPLIVRKNNITIFARRGAVLDCLNASKPLNSTKPALIVRADSFKRPTMCPEGPKQQFPLKNFTLRGTLQVRNASETAIYIFGVDGFRVSGTSVIDAGKHALASECSKNGAFRNNYARQGIGIMVMGSQRVNVTRNRIENHSQGGVFHADHDYGLHFVDIKDDPALINKAATNTTITNNRFSNNGYAPVNCCSMWSHDLYNDFVDFALWGKGTCFSGNSYTSAAVMYPPDFPEQARFMPDVQHYRASEFDSFQSYATACK</sequence>
<dbReference type="InterPro" id="IPR011050">
    <property type="entry name" value="Pectin_lyase_fold/virulence"/>
</dbReference>
<dbReference type="Pfam" id="PF13229">
    <property type="entry name" value="Beta_helix"/>
    <property type="match status" value="1"/>
</dbReference>
<organism evidence="2 3">
    <name type="scientific">Tetradesmus obliquus</name>
    <name type="common">Green alga</name>
    <name type="synonym">Acutodesmus obliquus</name>
    <dbReference type="NCBI Taxonomy" id="3088"/>
    <lineage>
        <taxon>Eukaryota</taxon>
        <taxon>Viridiplantae</taxon>
        <taxon>Chlorophyta</taxon>
        <taxon>core chlorophytes</taxon>
        <taxon>Chlorophyceae</taxon>
        <taxon>CS clade</taxon>
        <taxon>Sphaeropleales</taxon>
        <taxon>Scenedesmaceae</taxon>
        <taxon>Tetradesmus</taxon>
    </lineage>
</organism>